<keyword evidence="1" id="KW-0472">Membrane</keyword>
<dbReference type="Pfam" id="PF01979">
    <property type="entry name" value="Amidohydro_1"/>
    <property type="match status" value="1"/>
</dbReference>
<protein>
    <recommendedName>
        <fullName evidence="2">Amidohydrolase-related domain-containing protein</fullName>
    </recommendedName>
</protein>
<dbReference type="EMBL" id="OUNR01000001">
    <property type="protein sequence ID" value="SPP63727.1"/>
    <property type="molecule type" value="Genomic_DNA"/>
</dbReference>
<accession>A0A330L316</accession>
<organism evidence="3 4">
    <name type="scientific">Nitrospira lenta</name>
    <dbReference type="NCBI Taxonomy" id="1436998"/>
    <lineage>
        <taxon>Bacteria</taxon>
        <taxon>Pseudomonadati</taxon>
        <taxon>Nitrospirota</taxon>
        <taxon>Nitrospiria</taxon>
        <taxon>Nitrospirales</taxon>
        <taxon>Nitrospiraceae</taxon>
        <taxon>Nitrospira</taxon>
    </lineage>
</organism>
<keyword evidence="1" id="KW-0812">Transmembrane</keyword>
<dbReference type="GO" id="GO:0016810">
    <property type="term" value="F:hydrolase activity, acting on carbon-nitrogen (but not peptide) bonds"/>
    <property type="evidence" value="ECO:0007669"/>
    <property type="project" value="InterPro"/>
</dbReference>
<dbReference type="InterPro" id="IPR011059">
    <property type="entry name" value="Metal-dep_hydrolase_composite"/>
</dbReference>
<evidence type="ECO:0000256" key="1">
    <source>
        <dbReference type="SAM" id="Phobius"/>
    </source>
</evidence>
<dbReference type="OrthoDB" id="9765769at2"/>
<gene>
    <name evidence="3" type="ORF">NITLEN_10813</name>
</gene>
<dbReference type="InterPro" id="IPR032466">
    <property type="entry name" value="Metal_Hydrolase"/>
</dbReference>
<dbReference type="AlphaFoldDB" id="A0A330L316"/>
<feature type="transmembrane region" description="Helical" evidence="1">
    <location>
        <begin position="21"/>
        <end position="42"/>
    </location>
</feature>
<dbReference type="RefSeq" id="WP_146216086.1">
    <property type="nucleotide sequence ID" value="NZ_OUNR01000001.1"/>
</dbReference>
<dbReference type="SUPFAM" id="SSF51338">
    <property type="entry name" value="Composite domain of metallo-dependent hydrolases"/>
    <property type="match status" value="1"/>
</dbReference>
<evidence type="ECO:0000313" key="4">
    <source>
        <dbReference type="Proteomes" id="UP000248168"/>
    </source>
</evidence>
<dbReference type="Gene3D" id="3.20.20.140">
    <property type="entry name" value="Metal-dependent hydrolases"/>
    <property type="match status" value="1"/>
</dbReference>
<dbReference type="InterPro" id="IPR051781">
    <property type="entry name" value="Metallo-dep_Hydrolase"/>
</dbReference>
<dbReference type="InParanoid" id="A0A330L316"/>
<dbReference type="PANTHER" id="PTHR43135">
    <property type="entry name" value="ALPHA-D-RIBOSE 1-METHYLPHOSPHONATE 5-TRIPHOSPHATE DIPHOSPHATASE"/>
    <property type="match status" value="1"/>
</dbReference>
<evidence type="ECO:0000259" key="2">
    <source>
        <dbReference type="Pfam" id="PF01979"/>
    </source>
</evidence>
<reference evidence="4" key="1">
    <citation type="submission" date="2018-04" db="EMBL/GenBank/DDBJ databases">
        <authorList>
            <person name="Lucker S."/>
            <person name="Sakoula D."/>
        </authorList>
    </citation>
    <scope>NUCLEOTIDE SEQUENCE [LARGE SCALE GENOMIC DNA]</scope>
</reference>
<sequence>MTHSSDGVKEMRPNRTEGHRLRTVLGMVLNGVGVAMTLLLLLGPIAFKQGASGDDAAGGSAPKRYELVNGRWFDGREFQEATFYTSDGRLTTTKPAVVDERIDLKGGYVVPPFGEAHNHNVEGPWNLDAVVARYLRDGVFYVKNPNSIREFTAQIAPRLNTPGSIDVVFANAGLTSSGGHPVPLYEQVLRGSRYRAVIGEVTAGWFNDRGYVVIDREADLQNKWSGIVEGKPNLLKIFLVHSEDRERHRDAGGAHVRKGLDPELVPGIVTRAHRAGLRVAAHVETAADFRLALTAGVDEIAHVPGWFLEPADQESRMMLTEEDARLAAKSGVIVTTTMVAMKPAEGEHGQHAAPHDPHSAHSQGGHAFSMDLTVWQRAIAVQRHNLGLLHRHGVTLAIGSDHAETSLAEAVHLHELGIFDNLTLLKLWCENTPRSIFPDRKIGSLKEGFEASLLVLRANPLERFEAVTQIDFRMKQGHIVAVEKGESWTH</sequence>
<dbReference type="SUPFAM" id="SSF51556">
    <property type="entry name" value="Metallo-dependent hydrolases"/>
    <property type="match status" value="1"/>
</dbReference>
<feature type="domain" description="Amidohydrolase-related" evidence="2">
    <location>
        <begin position="250"/>
        <end position="480"/>
    </location>
</feature>
<proteinExistence type="predicted"/>
<keyword evidence="1" id="KW-1133">Transmembrane helix</keyword>
<evidence type="ECO:0000313" key="3">
    <source>
        <dbReference type="EMBL" id="SPP63727.1"/>
    </source>
</evidence>
<dbReference type="Gene3D" id="2.30.40.10">
    <property type="entry name" value="Urease, subunit C, domain 1"/>
    <property type="match status" value="1"/>
</dbReference>
<name>A0A330L316_9BACT</name>
<dbReference type="Proteomes" id="UP000248168">
    <property type="component" value="Unassembled WGS sequence"/>
</dbReference>
<dbReference type="InterPro" id="IPR006680">
    <property type="entry name" value="Amidohydro-rel"/>
</dbReference>
<keyword evidence="4" id="KW-1185">Reference proteome</keyword>
<dbReference type="PANTHER" id="PTHR43135:SF3">
    <property type="entry name" value="ALPHA-D-RIBOSE 1-METHYLPHOSPHONATE 5-TRIPHOSPHATE DIPHOSPHATASE"/>
    <property type="match status" value="1"/>
</dbReference>